<dbReference type="PANTHER" id="PTHR22642:SF2">
    <property type="entry name" value="PROTEIN LONG AFTER FAR-RED 3"/>
    <property type="match status" value="1"/>
</dbReference>
<dbReference type="InterPro" id="IPR032466">
    <property type="entry name" value="Metal_Hydrolase"/>
</dbReference>
<dbReference type="SUPFAM" id="SSF51338">
    <property type="entry name" value="Composite domain of metallo-dependent hydrolases"/>
    <property type="match status" value="1"/>
</dbReference>
<accession>A0ABQ1P4L8</accession>
<evidence type="ECO:0000313" key="3">
    <source>
        <dbReference type="Proteomes" id="UP000597761"/>
    </source>
</evidence>
<dbReference type="InterPro" id="IPR011059">
    <property type="entry name" value="Metal-dep_hydrolase_composite"/>
</dbReference>
<dbReference type="Gene3D" id="3.20.20.140">
    <property type="entry name" value="Metal-dependent hydrolases"/>
    <property type="match status" value="1"/>
</dbReference>
<protein>
    <submittedName>
        <fullName evidence="2">Amidohydrolase</fullName>
    </submittedName>
</protein>
<keyword evidence="3" id="KW-1185">Reference proteome</keyword>
<dbReference type="Proteomes" id="UP000597761">
    <property type="component" value="Unassembled WGS sequence"/>
</dbReference>
<dbReference type="InterPro" id="IPR013108">
    <property type="entry name" value="Amidohydro_3"/>
</dbReference>
<proteinExistence type="predicted"/>
<comment type="caution">
    <text evidence="2">The sequence shown here is derived from an EMBL/GenBank/DDBJ whole genome shotgun (WGS) entry which is preliminary data.</text>
</comment>
<dbReference type="EMBL" id="BMJI01000008">
    <property type="protein sequence ID" value="GGC90435.1"/>
    <property type="molecule type" value="Genomic_DNA"/>
</dbReference>
<feature type="domain" description="Amidohydrolase 3" evidence="1">
    <location>
        <begin position="55"/>
        <end position="537"/>
    </location>
</feature>
<organism evidence="2 3">
    <name type="scientific">Tersicoccus solisilvae</name>
    <dbReference type="NCBI Taxonomy" id="1882339"/>
    <lineage>
        <taxon>Bacteria</taxon>
        <taxon>Bacillati</taxon>
        <taxon>Actinomycetota</taxon>
        <taxon>Actinomycetes</taxon>
        <taxon>Micrococcales</taxon>
        <taxon>Micrococcaceae</taxon>
        <taxon>Tersicoccus</taxon>
    </lineage>
</organism>
<reference evidence="3" key="1">
    <citation type="journal article" date="2019" name="Int. J. Syst. Evol. Microbiol.">
        <title>The Global Catalogue of Microorganisms (GCM) 10K type strain sequencing project: providing services to taxonomists for standard genome sequencing and annotation.</title>
        <authorList>
            <consortium name="The Broad Institute Genomics Platform"/>
            <consortium name="The Broad Institute Genome Sequencing Center for Infectious Disease"/>
            <person name="Wu L."/>
            <person name="Ma J."/>
        </authorList>
    </citation>
    <scope>NUCLEOTIDE SEQUENCE [LARGE SCALE GENOMIC DNA]</scope>
    <source>
        <strain evidence="3">CGMCC 1.15480</strain>
    </source>
</reference>
<evidence type="ECO:0000313" key="2">
    <source>
        <dbReference type="EMBL" id="GGC90435.1"/>
    </source>
</evidence>
<dbReference type="SUPFAM" id="SSF51556">
    <property type="entry name" value="Metallo-dependent hydrolases"/>
    <property type="match status" value="1"/>
</dbReference>
<dbReference type="Gene3D" id="2.30.40.10">
    <property type="entry name" value="Urease, subunit C, domain 1"/>
    <property type="match status" value="1"/>
</dbReference>
<dbReference type="InterPro" id="IPR033932">
    <property type="entry name" value="YtcJ-like"/>
</dbReference>
<dbReference type="Gene3D" id="3.10.310.70">
    <property type="match status" value="1"/>
</dbReference>
<dbReference type="PANTHER" id="PTHR22642">
    <property type="entry name" value="IMIDAZOLONEPROPIONASE"/>
    <property type="match status" value="1"/>
</dbReference>
<name>A0ABQ1P4L8_9MICC</name>
<dbReference type="RefSeq" id="WP_188667887.1">
    <property type="nucleotide sequence ID" value="NZ_BMJI01000008.1"/>
</dbReference>
<sequence>MSALLYTAATIHTLTGPVDGTGDAPPVRGVLVDDERVVATGDPTALAAHAPAGTRTVDLGDAVVVPGLTDAHVHLTHLADELAGVDLRSATSEAACVRRIADHVATLPAGDWVFGGFWNINRWERTDLPHRRSLDAVTGGRPVAVVSSDAHTIWANSAALAALGVTRHTPDPEGGEIVRDADGEPTGVLRESAVFPVRALQDGPAGGDPVARLARVQRHLLAQGLTGVHDVDGMTVLTSAQRLRERGELDLRLVKLLPVAALDEHIATGRRTGDGDAWIRIGPVKIFADGALGSHTCLMSHPFPTDDPRVAVEAAAAHGVEVTGPAALDGLLARLVEHGLAAAVHAIGDLANTHVLDALDRVAAATRAHGLRHRIEHAQFVRREDLPRLARLGVIASMQPQHYVADLGLRHLVPDPDIAAYAWRSVLDAGAILAFGSDAPVEPPRPLHGIAAAVTRWGTDGTPGSWQPDERLTARQALAAYTTGAAAASGESAVKGTLAPSMTADLTVLDVDPLTAHPEAIRDATVLATVVGGRIRYEA</sequence>
<dbReference type="CDD" id="cd01300">
    <property type="entry name" value="YtcJ_like"/>
    <property type="match status" value="1"/>
</dbReference>
<evidence type="ECO:0000259" key="1">
    <source>
        <dbReference type="Pfam" id="PF07969"/>
    </source>
</evidence>
<dbReference type="Pfam" id="PF07969">
    <property type="entry name" value="Amidohydro_3"/>
    <property type="match status" value="1"/>
</dbReference>
<gene>
    <name evidence="2" type="ORF">GCM10011512_16730</name>
</gene>